<keyword evidence="15 19" id="KW-0472">Membrane</keyword>
<keyword evidence="12 18" id="KW-0548">Nucleotidyltransferase</keyword>
<sequence length="260" mass="28737">MSLPRELGLRVLSAVLGAPLILLLGWWGNWPFFLFLALLYLLGLREMALLLRIPPLWPWVNSVFFIWAARLGKPDYELAILPAAICTAVALVFLFPRFSPREAAATFFSSTYLSFLFFPFFLRSLPDGWCWLLFLLLITWTFDTVAYFTGRFWGRRRLVAHLSPGKTVEGSVGGLLASGCLSLLFTPWFGLSPLSLFLLGSGVGVAAQLGDLVLSAVKRASNKKDAGSLIPGHGGILDRFDSLCLSAPLVYYFASWHLGG</sequence>
<keyword evidence="21" id="KW-1185">Reference proteome</keyword>
<keyword evidence="8" id="KW-1003">Cell membrane</keyword>
<organism evidence="20 21">
    <name type="scientific">Ammonifex degensii (strain DSM 10501 / KC4)</name>
    <dbReference type="NCBI Taxonomy" id="429009"/>
    <lineage>
        <taxon>Bacteria</taxon>
        <taxon>Bacillati</taxon>
        <taxon>Bacillota</taxon>
        <taxon>Clostridia</taxon>
        <taxon>Thermoanaerobacterales</taxon>
        <taxon>Thermoanaerobacteraceae</taxon>
        <taxon>Ammonifex</taxon>
    </lineage>
</organism>
<feature type="transmembrane region" description="Helical" evidence="19">
    <location>
        <begin position="78"/>
        <end position="96"/>
    </location>
</feature>
<dbReference type="EC" id="2.7.7.41" evidence="6 18"/>
<evidence type="ECO:0000256" key="9">
    <source>
        <dbReference type="ARBA" id="ARBA00022516"/>
    </source>
</evidence>
<evidence type="ECO:0000256" key="15">
    <source>
        <dbReference type="ARBA" id="ARBA00023136"/>
    </source>
</evidence>
<reference evidence="20 21" key="1">
    <citation type="submission" date="2009-10" db="EMBL/GenBank/DDBJ databases">
        <title>Complete sequence of chromosome of Ammonifex degensii KC4.</title>
        <authorList>
            <consortium name="US DOE Joint Genome Institute"/>
            <person name="Kerfeld C."/>
            <person name="Goodner B."/>
            <person name="Huber H."/>
            <person name="Stetter K."/>
            <person name="Lucas S."/>
            <person name="Copeland A."/>
            <person name="Lapidus A."/>
            <person name="Glavina del Rio T."/>
            <person name="Dalin E."/>
            <person name="Tice H."/>
            <person name="Bruce D."/>
            <person name="Goodwin L."/>
            <person name="Pitluck S."/>
            <person name="Saunders E."/>
            <person name="Brettin T."/>
            <person name="Detter J.C."/>
            <person name="Han C."/>
            <person name="Larimer F."/>
            <person name="Land M."/>
            <person name="Hauser L."/>
            <person name="Kyrpides N."/>
            <person name="Ovchinnikova G."/>
            <person name="Richardson P."/>
        </authorList>
    </citation>
    <scope>NUCLEOTIDE SEQUENCE [LARGE SCALE GENOMIC DNA]</scope>
    <source>
        <strain evidence="21">DSM 10501 / KC4</strain>
    </source>
</reference>
<comment type="similarity">
    <text evidence="5 18">Belongs to the CDS family.</text>
</comment>
<feature type="transmembrane region" description="Helical" evidence="19">
    <location>
        <begin position="170"/>
        <end position="190"/>
    </location>
</feature>
<dbReference type="Proteomes" id="UP000002620">
    <property type="component" value="Chromosome"/>
</dbReference>
<dbReference type="Pfam" id="PF01148">
    <property type="entry name" value="CTP_transf_1"/>
    <property type="match status" value="1"/>
</dbReference>
<feature type="transmembrane region" description="Helical" evidence="19">
    <location>
        <begin position="56"/>
        <end position="72"/>
    </location>
</feature>
<dbReference type="PROSITE" id="PS01315">
    <property type="entry name" value="CDS"/>
    <property type="match status" value="1"/>
</dbReference>
<evidence type="ECO:0000256" key="12">
    <source>
        <dbReference type="ARBA" id="ARBA00022695"/>
    </source>
</evidence>
<evidence type="ECO:0000256" key="7">
    <source>
        <dbReference type="ARBA" id="ARBA00019373"/>
    </source>
</evidence>
<gene>
    <name evidence="20" type="ordered locus">Adeg_0584</name>
</gene>
<keyword evidence="17" id="KW-1208">Phospholipid metabolism</keyword>
<comment type="pathway">
    <text evidence="3 18">Phospholipid metabolism; CDP-diacylglycerol biosynthesis; CDP-diacylglycerol from sn-glycerol 3-phosphate: step 3/3.</text>
</comment>
<dbReference type="PANTHER" id="PTHR46382">
    <property type="entry name" value="PHOSPHATIDATE CYTIDYLYLTRANSFERASE"/>
    <property type="match status" value="1"/>
</dbReference>
<evidence type="ECO:0000313" key="20">
    <source>
        <dbReference type="EMBL" id="ACX51732.1"/>
    </source>
</evidence>
<evidence type="ECO:0000256" key="1">
    <source>
        <dbReference type="ARBA" id="ARBA00001698"/>
    </source>
</evidence>
<evidence type="ECO:0000256" key="10">
    <source>
        <dbReference type="ARBA" id="ARBA00022679"/>
    </source>
</evidence>
<dbReference type="KEGG" id="adg:Adeg_0584"/>
<evidence type="ECO:0000256" key="18">
    <source>
        <dbReference type="RuleBase" id="RU003938"/>
    </source>
</evidence>
<dbReference type="GO" id="GO:0005886">
    <property type="term" value="C:plasma membrane"/>
    <property type="evidence" value="ECO:0007669"/>
    <property type="project" value="UniProtKB-SubCell"/>
</dbReference>
<dbReference type="AlphaFoldDB" id="C9RBV5"/>
<evidence type="ECO:0000256" key="19">
    <source>
        <dbReference type="SAM" id="Phobius"/>
    </source>
</evidence>
<evidence type="ECO:0000256" key="11">
    <source>
        <dbReference type="ARBA" id="ARBA00022692"/>
    </source>
</evidence>
<keyword evidence="14" id="KW-0443">Lipid metabolism</keyword>
<dbReference type="OrthoDB" id="9799199at2"/>
<dbReference type="UniPathway" id="UPA00557">
    <property type="reaction ID" value="UER00614"/>
</dbReference>
<dbReference type="eggNOG" id="COG4589">
    <property type="taxonomic scope" value="Bacteria"/>
</dbReference>
<dbReference type="EMBL" id="CP001785">
    <property type="protein sequence ID" value="ACX51732.1"/>
    <property type="molecule type" value="Genomic_DNA"/>
</dbReference>
<protein>
    <recommendedName>
        <fullName evidence="7 18">Phosphatidate cytidylyltransferase</fullName>
        <ecNumber evidence="6 18">2.7.7.41</ecNumber>
    </recommendedName>
</protein>
<comment type="pathway">
    <text evidence="4">Lipid metabolism.</text>
</comment>
<accession>C9RBV5</accession>
<evidence type="ECO:0000313" key="21">
    <source>
        <dbReference type="Proteomes" id="UP000002620"/>
    </source>
</evidence>
<comment type="catalytic activity">
    <reaction evidence="1 18">
        <text>a 1,2-diacyl-sn-glycero-3-phosphate + CTP + H(+) = a CDP-1,2-diacyl-sn-glycerol + diphosphate</text>
        <dbReference type="Rhea" id="RHEA:16229"/>
        <dbReference type="ChEBI" id="CHEBI:15378"/>
        <dbReference type="ChEBI" id="CHEBI:33019"/>
        <dbReference type="ChEBI" id="CHEBI:37563"/>
        <dbReference type="ChEBI" id="CHEBI:58332"/>
        <dbReference type="ChEBI" id="CHEBI:58608"/>
        <dbReference type="EC" id="2.7.7.41"/>
    </reaction>
</comment>
<dbReference type="GO" id="GO:0004605">
    <property type="term" value="F:phosphatidate cytidylyltransferase activity"/>
    <property type="evidence" value="ECO:0007669"/>
    <property type="project" value="UniProtKB-EC"/>
</dbReference>
<keyword evidence="16" id="KW-0594">Phospholipid biosynthesis</keyword>
<evidence type="ECO:0000256" key="2">
    <source>
        <dbReference type="ARBA" id="ARBA00004651"/>
    </source>
</evidence>
<keyword evidence="11 18" id="KW-0812">Transmembrane</keyword>
<evidence type="ECO:0000256" key="8">
    <source>
        <dbReference type="ARBA" id="ARBA00022475"/>
    </source>
</evidence>
<dbReference type="RefSeq" id="WP_015738610.1">
    <property type="nucleotide sequence ID" value="NC_013385.1"/>
</dbReference>
<keyword evidence="13 19" id="KW-1133">Transmembrane helix</keyword>
<evidence type="ECO:0000256" key="13">
    <source>
        <dbReference type="ARBA" id="ARBA00022989"/>
    </source>
</evidence>
<evidence type="ECO:0000256" key="16">
    <source>
        <dbReference type="ARBA" id="ARBA00023209"/>
    </source>
</evidence>
<evidence type="ECO:0000256" key="3">
    <source>
        <dbReference type="ARBA" id="ARBA00005119"/>
    </source>
</evidence>
<evidence type="ECO:0000256" key="14">
    <source>
        <dbReference type="ARBA" id="ARBA00023098"/>
    </source>
</evidence>
<evidence type="ECO:0000256" key="17">
    <source>
        <dbReference type="ARBA" id="ARBA00023264"/>
    </source>
</evidence>
<name>C9RBV5_AMMDK</name>
<proteinExistence type="inferred from homology"/>
<feature type="transmembrane region" description="Helical" evidence="19">
    <location>
        <begin position="196"/>
        <end position="214"/>
    </location>
</feature>
<evidence type="ECO:0000256" key="5">
    <source>
        <dbReference type="ARBA" id="ARBA00010185"/>
    </source>
</evidence>
<evidence type="ECO:0000256" key="6">
    <source>
        <dbReference type="ARBA" id="ARBA00012487"/>
    </source>
</evidence>
<comment type="subcellular location">
    <subcellularLocation>
        <location evidence="2">Cell membrane</location>
        <topology evidence="2">Multi-pass membrane protein</topology>
    </subcellularLocation>
</comment>
<dbReference type="GO" id="GO:0016024">
    <property type="term" value="P:CDP-diacylglycerol biosynthetic process"/>
    <property type="evidence" value="ECO:0007669"/>
    <property type="project" value="UniProtKB-UniPathway"/>
</dbReference>
<keyword evidence="9" id="KW-0444">Lipid biosynthesis</keyword>
<keyword evidence="10 18" id="KW-0808">Transferase</keyword>
<feature type="transmembrane region" description="Helical" evidence="19">
    <location>
        <begin position="128"/>
        <end position="149"/>
    </location>
</feature>
<feature type="transmembrane region" description="Helical" evidence="19">
    <location>
        <begin position="103"/>
        <end position="122"/>
    </location>
</feature>
<dbReference type="HOGENOM" id="CLU_037294_3_3_9"/>
<dbReference type="PANTHER" id="PTHR46382:SF1">
    <property type="entry name" value="PHOSPHATIDATE CYTIDYLYLTRANSFERASE"/>
    <property type="match status" value="1"/>
</dbReference>
<dbReference type="STRING" id="429009.Adeg_0584"/>
<dbReference type="InterPro" id="IPR000374">
    <property type="entry name" value="PC_trans"/>
</dbReference>
<evidence type="ECO:0000256" key="4">
    <source>
        <dbReference type="ARBA" id="ARBA00005189"/>
    </source>
</evidence>